<name>Q14QF5_SPICI</name>
<proteinExistence type="predicted"/>
<keyword evidence="1 2" id="KW-0812">Transmembrane</keyword>
<gene>
    <name evidence="2" type="ORF">SPICI01B_027</name>
</gene>
<evidence type="ECO:0000313" key="2">
    <source>
        <dbReference type="EMBL" id="CAK98274.1"/>
    </source>
</evidence>
<reference evidence="2" key="1">
    <citation type="journal article" date="2010" name="Appl. Environ. Microbiol.">
        <title>Partial chromosome sequence of Spiroplasma citri reveals extensive viral invasion and important gene decay.</title>
        <authorList>
            <person name="Carle P."/>
            <person name="Saillard C."/>
            <person name="Carrere N."/>
            <person name="Carrere S."/>
            <person name="Duret S."/>
            <person name="Eveillard S."/>
            <person name="Gaurivaud P."/>
            <person name="Gourgues G."/>
            <person name="Gouzy J."/>
            <person name="Salar P."/>
            <person name="Verdin E."/>
            <person name="Breton M."/>
            <person name="Blanchard A."/>
            <person name="Laigret F."/>
            <person name="Bove J.M."/>
            <person name="Renaudin J."/>
            <person name="Foissac X."/>
        </authorList>
    </citation>
    <scope>NUCLEOTIDE SEQUENCE</scope>
    <source>
        <strain evidence="2">GII3-3X</strain>
    </source>
</reference>
<dbReference type="EMBL" id="AM285302">
    <property type="protein sequence ID" value="CAK98274.1"/>
    <property type="molecule type" value="Genomic_DNA"/>
</dbReference>
<evidence type="ECO:0000256" key="1">
    <source>
        <dbReference type="SAM" id="Phobius"/>
    </source>
</evidence>
<keyword evidence="1" id="KW-0472">Membrane</keyword>
<dbReference type="AlphaFoldDB" id="Q14QF5"/>
<protein>
    <submittedName>
        <fullName evidence="2">Hypothetical transmembrane protein</fullName>
    </submittedName>
</protein>
<organism evidence="2">
    <name type="scientific">Spiroplasma citri</name>
    <dbReference type="NCBI Taxonomy" id="2133"/>
    <lineage>
        <taxon>Bacteria</taxon>
        <taxon>Bacillati</taxon>
        <taxon>Mycoplasmatota</taxon>
        <taxon>Mollicutes</taxon>
        <taxon>Entomoplasmatales</taxon>
        <taxon>Spiroplasmataceae</taxon>
        <taxon>Spiroplasma</taxon>
    </lineage>
</organism>
<feature type="transmembrane region" description="Helical" evidence="1">
    <location>
        <begin position="52"/>
        <end position="69"/>
    </location>
</feature>
<keyword evidence="1" id="KW-1133">Transmembrane helix</keyword>
<accession>Q14QF5</accession>
<sequence length="83" mass="9486">MAIVNRDANLCVIYKPKNDKDQSIANATEVRYLTTKDEATCLATLNKMRLPAIQVLVIMGLWDHIIIMIRKIIMFKLTLVVLL</sequence>